<keyword evidence="3" id="KW-1185">Reference proteome</keyword>
<feature type="transmembrane region" description="Helical" evidence="1">
    <location>
        <begin position="184"/>
        <end position="203"/>
    </location>
</feature>
<dbReference type="RefSeq" id="WP_092346957.1">
    <property type="nucleotide sequence ID" value="NZ_CZVW01000002.1"/>
</dbReference>
<dbReference type="EMBL" id="CZVW01000002">
    <property type="protein sequence ID" value="CUS96639.1"/>
    <property type="molecule type" value="Genomic_DNA"/>
</dbReference>
<organism evidence="2 3">
    <name type="scientific">Candidatus Chryseopegocella kryptomonas</name>
    <dbReference type="NCBI Taxonomy" id="1633643"/>
    <lineage>
        <taxon>Bacteria</taxon>
        <taxon>Pseudomonadati</taxon>
        <taxon>Candidatus Kryptoniota</taxon>
        <taxon>Candidatus Chryseopegocella</taxon>
    </lineage>
</organism>
<feature type="transmembrane region" description="Helical" evidence="1">
    <location>
        <begin position="75"/>
        <end position="94"/>
    </location>
</feature>
<evidence type="ECO:0000313" key="2">
    <source>
        <dbReference type="EMBL" id="CUS96639.1"/>
    </source>
</evidence>
<evidence type="ECO:0000313" key="3">
    <source>
        <dbReference type="Proteomes" id="UP000199197"/>
    </source>
</evidence>
<dbReference type="Proteomes" id="UP000199197">
    <property type="component" value="Unassembled WGS sequence"/>
</dbReference>
<protein>
    <recommendedName>
        <fullName evidence="4">Cytochrome b561 domain-containing protein</fullName>
    </recommendedName>
</protein>
<proteinExistence type="predicted"/>
<sequence length="204" mass="22523">MRSALLFLFTLLILFSSDLKPQSDTTSISLLPNKLSILEKALWGERGLFRITGLAPLTPQAREKELKLRRTMLSIHQLGGFTTLGLMLVSAYYGKKVFDGDYSAVNKHRSLVRVTIASYTLTALLALTSPPPLVRREKGEGSLSLHKTLAWIHGAGMIATAVLGRQVRESKTIDDYNRLKKIHMGVAITTFTALASAMIVITIR</sequence>
<keyword evidence="1" id="KW-0812">Transmembrane</keyword>
<reference evidence="3" key="1">
    <citation type="submission" date="2015-11" db="EMBL/GenBank/DDBJ databases">
        <authorList>
            <person name="Varghese N."/>
        </authorList>
    </citation>
    <scope>NUCLEOTIDE SEQUENCE [LARGE SCALE GENOMIC DNA]</scope>
    <source>
        <strain evidence="3">JGI-23</strain>
    </source>
</reference>
<name>A0A0P1MMK0_9BACT</name>
<feature type="transmembrane region" description="Helical" evidence="1">
    <location>
        <begin position="110"/>
        <end position="128"/>
    </location>
</feature>
<gene>
    <name evidence="2" type="ORF">JGI23_00154</name>
</gene>
<dbReference type="AlphaFoldDB" id="A0A0P1MMK0"/>
<accession>A0A0P1MMK0</accession>
<keyword evidence="1" id="KW-0472">Membrane</keyword>
<feature type="transmembrane region" description="Helical" evidence="1">
    <location>
        <begin position="148"/>
        <end position="164"/>
    </location>
</feature>
<evidence type="ECO:0008006" key="4">
    <source>
        <dbReference type="Google" id="ProtNLM"/>
    </source>
</evidence>
<dbReference type="OrthoDB" id="9792508at2"/>
<keyword evidence="1" id="KW-1133">Transmembrane helix</keyword>
<evidence type="ECO:0000256" key="1">
    <source>
        <dbReference type="SAM" id="Phobius"/>
    </source>
</evidence>